<comment type="caution">
    <text evidence="1">The sequence shown here is derived from an EMBL/GenBank/DDBJ whole genome shotgun (WGS) entry which is preliminary data.</text>
</comment>
<evidence type="ECO:0000313" key="1">
    <source>
        <dbReference type="EMBL" id="MCT7658683.1"/>
    </source>
</evidence>
<gene>
    <name evidence="1" type="ORF">N4S67_09640</name>
</gene>
<dbReference type="EMBL" id="JAODWD010000002">
    <property type="protein sequence ID" value="MCT7658683.1"/>
    <property type="molecule type" value="Genomic_DNA"/>
</dbReference>
<protein>
    <submittedName>
        <fullName evidence="1">Peptidase M50</fullName>
    </submittedName>
</protein>
<evidence type="ECO:0000313" key="2">
    <source>
        <dbReference type="Proteomes" id="UP001206639"/>
    </source>
</evidence>
<name>A0ABT2M8T8_9MYCO</name>
<reference evidence="2" key="1">
    <citation type="submission" date="2023-07" db="EMBL/GenBank/DDBJ databases">
        <authorList>
            <person name="Deng Y."/>
            <person name="Zhang Y.-Q."/>
        </authorList>
    </citation>
    <scope>NUCLEOTIDE SEQUENCE [LARGE SCALE GENOMIC DNA]</scope>
    <source>
        <strain evidence="2">CPCC 205710</strain>
    </source>
</reference>
<accession>A0ABT2M8T8</accession>
<dbReference type="Proteomes" id="UP001206639">
    <property type="component" value="Unassembled WGS sequence"/>
</dbReference>
<keyword evidence="2" id="KW-1185">Reference proteome</keyword>
<proteinExistence type="predicted"/>
<organism evidence="1 2">
    <name type="scientific">Mycobacterium deserti</name>
    <dbReference type="NCBI Taxonomy" id="2978347"/>
    <lineage>
        <taxon>Bacteria</taxon>
        <taxon>Bacillati</taxon>
        <taxon>Actinomycetota</taxon>
        <taxon>Actinomycetes</taxon>
        <taxon>Mycobacteriales</taxon>
        <taxon>Mycobacteriaceae</taxon>
        <taxon>Mycobacterium</taxon>
    </lineage>
</organism>
<sequence length="206" mass="22247">MSTASGPDATGVMVLLTGGRRMPRTLRDLPVAETPDVSCRRLIVVGPDAELAAVLTRLMRSDRLDVEVAHVRRGWQARRARSGTATRVPLIRDDTGTVIVGAAYWVGESGLEKGSPPAKLTGEAVVDDDLLFDGAVTGVRIEPTPHPPGLRATVLSRHMRPGRWLTGRAAQLGTTGAFVVRDGVPAARAVRRSTFYRHTEGWLQVR</sequence>
<dbReference type="RefSeq" id="WP_260992721.1">
    <property type="nucleotide sequence ID" value="NZ_JAODWD010000002.1"/>
</dbReference>